<proteinExistence type="predicted"/>
<gene>
    <name evidence="1" type="ORF">FloV-SA2_00101</name>
</gene>
<accession>A0AB39JES9</accession>
<dbReference type="EMBL" id="PP542043">
    <property type="protein sequence ID" value="XDO01923.1"/>
    <property type="molecule type" value="Genomic_DNA"/>
</dbReference>
<organism evidence="1">
    <name type="scientific">Florenciella sp. virus SA2</name>
    <dbReference type="NCBI Taxonomy" id="3240092"/>
    <lineage>
        <taxon>Viruses</taxon>
    </lineage>
</organism>
<sequence>MNIKVLKLYPNTSKIIDLAPLEESYKSGTLQDGHIFAILFKITENPNFKQSEEDYIDLNCFHINENQWDLLFGFINTGHLPYKNNFEETLYDLNICYEITLKLGGIPAFDNYYKSEINNYKNNILDSCNPMTPEEDVKNKYSWRTINTMARTVIYREGESVTMPINEKSHILYVRTLKSSQSSETLG</sequence>
<name>A0AB39JES9_9VIRU</name>
<evidence type="ECO:0000313" key="1">
    <source>
        <dbReference type="EMBL" id="XDO01923.1"/>
    </source>
</evidence>
<reference evidence="1" key="1">
    <citation type="submission" date="2024-03" db="EMBL/GenBank/DDBJ databases">
        <title>Eukaryotic viruses encode the ribosomal protein eL40.</title>
        <authorList>
            <person name="Thomy J."/>
            <person name="Schvarcz C.R."/>
            <person name="McBeain K.A."/>
            <person name="Edwards K.F."/>
            <person name="Steward G.F."/>
        </authorList>
    </citation>
    <scope>NUCLEOTIDE SEQUENCE</scope>
    <source>
        <strain evidence="1">FloV-SA2</strain>
    </source>
</reference>
<protein>
    <submittedName>
        <fullName evidence="1">Uncharacterized protein</fullName>
    </submittedName>
</protein>